<dbReference type="InterPro" id="IPR036034">
    <property type="entry name" value="PDZ_sf"/>
</dbReference>
<dbReference type="GO" id="GO:0001917">
    <property type="term" value="C:photoreceptor inner segment"/>
    <property type="evidence" value="ECO:0007669"/>
    <property type="project" value="TreeGrafter"/>
</dbReference>
<feature type="domain" description="PDZ" evidence="5">
    <location>
        <begin position="1"/>
        <end position="28"/>
    </location>
</feature>
<reference evidence="6" key="1">
    <citation type="journal article" date="2021" name="Evol. Appl.">
        <title>The genome of the Pyrenean desman and the effects of bottlenecks and inbreeding on the genomic landscape of an endangered species.</title>
        <authorList>
            <person name="Escoda L."/>
            <person name="Castresana J."/>
        </authorList>
    </citation>
    <scope>NUCLEOTIDE SEQUENCE</scope>
    <source>
        <strain evidence="6">IBE-C5619</strain>
    </source>
</reference>
<dbReference type="GO" id="GO:0060088">
    <property type="term" value="P:auditory receptor cell stereocilium organization"/>
    <property type="evidence" value="ECO:0007669"/>
    <property type="project" value="TreeGrafter"/>
</dbReference>
<dbReference type="InterPro" id="IPR051844">
    <property type="entry name" value="USH2_Complex_Protein"/>
</dbReference>
<feature type="region of interest" description="Disordered" evidence="4">
    <location>
        <begin position="277"/>
        <end position="444"/>
    </location>
</feature>
<gene>
    <name evidence="6" type="ORF">J0S82_012446</name>
</gene>
<evidence type="ECO:0000256" key="3">
    <source>
        <dbReference type="ARBA" id="ARBA00023273"/>
    </source>
</evidence>
<evidence type="ECO:0000259" key="5">
    <source>
        <dbReference type="PROSITE" id="PS50106"/>
    </source>
</evidence>
<evidence type="ECO:0000256" key="2">
    <source>
        <dbReference type="ARBA" id="ARBA00022737"/>
    </source>
</evidence>
<dbReference type="GO" id="GO:0005886">
    <property type="term" value="C:plasma membrane"/>
    <property type="evidence" value="ECO:0007669"/>
    <property type="project" value="TreeGrafter"/>
</dbReference>
<dbReference type="Gene3D" id="2.30.42.10">
    <property type="match status" value="2"/>
</dbReference>
<proteinExistence type="predicted"/>
<evidence type="ECO:0000256" key="1">
    <source>
        <dbReference type="ARBA" id="ARBA00004316"/>
    </source>
</evidence>
<sequence length="619" mass="65806">VGDQILEVNGRSFLSILHDEAVKLLKSSQHLILTVKDVGRLPHARTTVDETKWIASSRIGDAAMNSAGFPGDPKAEGTNKLGFYKGPAGSQVTLSSLGNQTRVLLEEQARHLLTEQERATMAYYLEEYRSGSISVEALVMALFELLNTHAKFSLLSEVRGTIAPQDLDRFDHLVLRREIESMKARQPPGPGAGDTYSVVSHSDTGSSTGSHGTSTTVSSARERLLWLIDLMERRRAEVRLRARALPPPPWALFPLPAPPVILSSSVGSGCNTLDLEDTGDAVQGSSSALPDVSLDDVKPTSEGLPGFQQPPPPPLVPGHDRLLAQPRRPGREDLQPPSSASSHSGIVFAAPQNCSPPVGTAPAPGAPPAQDSPSSPIYASVSPGNPGSKRPLDAHLALVNQHPIGPFPRVQSPPHLKSPPAEAPLPGGCLPPPSPSGHPDQTGTNQHFVMVEVHRPDSEPDVNELSDSGQTLSEDSGVDAGEAEASAPGRGRQVGSAKSRSSKEPPRNERPPEGATKPPGLLEPTSTLVRVTKSAATLGIAIEGGANTRQPLPRIVTIQRGGSAHNCGQLKVGHVILEVNGLTLRGKEHREAARIIAEAFKTKERNYIDFLVTEFNVML</sequence>
<evidence type="ECO:0000313" key="6">
    <source>
        <dbReference type="EMBL" id="KAG8518821.1"/>
    </source>
</evidence>
<keyword evidence="2" id="KW-0677">Repeat</keyword>
<dbReference type="Gene3D" id="1.20.1160.20">
    <property type="match status" value="1"/>
</dbReference>
<feature type="compositionally biased region" description="Polar residues" evidence="4">
    <location>
        <begin position="465"/>
        <end position="474"/>
    </location>
</feature>
<feature type="compositionally biased region" description="Low complexity" evidence="4">
    <location>
        <begin position="355"/>
        <end position="376"/>
    </location>
</feature>
<dbReference type="GO" id="GO:0032426">
    <property type="term" value="C:stereocilium tip"/>
    <property type="evidence" value="ECO:0007669"/>
    <property type="project" value="TreeGrafter"/>
</dbReference>
<dbReference type="FunFam" id="1.20.1160.20:FF:000002">
    <property type="entry name" value="Whirlin a"/>
    <property type="match status" value="1"/>
</dbReference>
<dbReference type="EMBL" id="JAGFMF010011623">
    <property type="protein sequence ID" value="KAG8518821.1"/>
    <property type="molecule type" value="Genomic_DNA"/>
</dbReference>
<feature type="region of interest" description="Disordered" evidence="4">
    <location>
        <begin position="457"/>
        <end position="526"/>
    </location>
</feature>
<protein>
    <submittedName>
        <fullName evidence="6">Whirlin</fullName>
    </submittedName>
</protein>
<feature type="region of interest" description="Disordered" evidence="4">
    <location>
        <begin position="181"/>
        <end position="215"/>
    </location>
</feature>
<dbReference type="Pfam" id="PF00595">
    <property type="entry name" value="PDZ"/>
    <property type="match status" value="1"/>
</dbReference>
<feature type="compositionally biased region" description="Low complexity" evidence="4">
    <location>
        <begin position="197"/>
        <end position="215"/>
    </location>
</feature>
<organism evidence="6 7">
    <name type="scientific">Galemys pyrenaicus</name>
    <name type="common">Iberian desman</name>
    <name type="synonym">Pyrenean desman</name>
    <dbReference type="NCBI Taxonomy" id="202257"/>
    <lineage>
        <taxon>Eukaryota</taxon>
        <taxon>Metazoa</taxon>
        <taxon>Chordata</taxon>
        <taxon>Craniata</taxon>
        <taxon>Vertebrata</taxon>
        <taxon>Euteleostomi</taxon>
        <taxon>Mammalia</taxon>
        <taxon>Eutheria</taxon>
        <taxon>Laurasiatheria</taxon>
        <taxon>Eulipotyphla</taxon>
        <taxon>Talpidae</taxon>
        <taxon>Galemys</taxon>
    </lineage>
</organism>
<dbReference type="GO" id="GO:0007605">
    <property type="term" value="P:sensory perception of sound"/>
    <property type="evidence" value="ECO:0007669"/>
    <property type="project" value="TreeGrafter"/>
</dbReference>
<dbReference type="FunFam" id="2.30.42.10:FF:000087">
    <property type="entry name" value="Whirlin a"/>
    <property type="match status" value="1"/>
</dbReference>
<dbReference type="CDD" id="cd06742">
    <property type="entry name" value="PDZ3_FL-whirlin-like"/>
    <property type="match status" value="1"/>
</dbReference>
<keyword evidence="7" id="KW-1185">Reference proteome</keyword>
<feature type="non-terminal residue" evidence="6">
    <location>
        <position position="1"/>
    </location>
</feature>
<evidence type="ECO:0000313" key="7">
    <source>
        <dbReference type="Proteomes" id="UP000700334"/>
    </source>
</evidence>
<comment type="subcellular location">
    <subcellularLocation>
        <location evidence="1">Cell projection</location>
    </subcellularLocation>
</comment>
<dbReference type="FunFam" id="2.30.42.10:FF:000079">
    <property type="entry name" value="Whirlin a"/>
    <property type="match status" value="1"/>
</dbReference>
<keyword evidence="3" id="KW-0966">Cell projection</keyword>
<dbReference type="AlphaFoldDB" id="A0A8J6AG60"/>
<dbReference type="PANTHER" id="PTHR23116">
    <property type="entry name" value="PDZ DOMAIN CONTAINING WHIRLIN AND HARMONIN-RELATED"/>
    <property type="match status" value="1"/>
</dbReference>
<dbReference type="CDD" id="cd07357">
    <property type="entry name" value="HN_L-whirlin_R2_like"/>
    <property type="match status" value="1"/>
</dbReference>
<dbReference type="GO" id="GO:0002142">
    <property type="term" value="C:stereocilia ankle link complex"/>
    <property type="evidence" value="ECO:0007669"/>
    <property type="project" value="TreeGrafter"/>
</dbReference>
<feature type="domain" description="PDZ" evidence="5">
    <location>
        <begin position="528"/>
        <end position="599"/>
    </location>
</feature>
<dbReference type="SUPFAM" id="SSF50156">
    <property type="entry name" value="PDZ domain-like"/>
    <property type="match status" value="2"/>
</dbReference>
<feature type="compositionally biased region" description="Basic and acidic residues" evidence="4">
    <location>
        <begin position="501"/>
        <end position="512"/>
    </location>
</feature>
<dbReference type="InterPro" id="IPR001478">
    <property type="entry name" value="PDZ"/>
</dbReference>
<dbReference type="PROSITE" id="PS50106">
    <property type="entry name" value="PDZ"/>
    <property type="match status" value="2"/>
</dbReference>
<comment type="caution">
    <text evidence="6">The sequence shown here is derived from an EMBL/GenBank/DDBJ whole genome shotgun (WGS) entry which is preliminary data.</text>
</comment>
<evidence type="ECO:0000256" key="4">
    <source>
        <dbReference type="SAM" id="MobiDB-lite"/>
    </source>
</evidence>
<dbReference type="SMART" id="SM00228">
    <property type="entry name" value="PDZ"/>
    <property type="match status" value="1"/>
</dbReference>
<dbReference type="OrthoDB" id="10029564at2759"/>
<dbReference type="InterPro" id="IPR033028">
    <property type="entry name" value="Whirlin_HN-like_dom2"/>
</dbReference>
<accession>A0A8J6AG60</accession>
<dbReference type="GO" id="GO:0005929">
    <property type="term" value="C:cilium"/>
    <property type="evidence" value="ECO:0007669"/>
    <property type="project" value="TreeGrafter"/>
</dbReference>
<dbReference type="PANTHER" id="PTHR23116:SF37">
    <property type="entry name" value="WHIRLIN"/>
    <property type="match status" value="1"/>
</dbReference>
<dbReference type="Proteomes" id="UP000700334">
    <property type="component" value="Unassembled WGS sequence"/>
</dbReference>
<name>A0A8J6AG60_GALPY</name>